<feature type="compositionally biased region" description="Polar residues" evidence="1">
    <location>
        <begin position="1"/>
        <end position="23"/>
    </location>
</feature>
<reference evidence="2 3" key="1">
    <citation type="submission" date="2014-04" db="EMBL/GenBank/DDBJ databases">
        <authorList>
            <consortium name="DOE Joint Genome Institute"/>
            <person name="Kuo A."/>
            <person name="Tarkka M."/>
            <person name="Buscot F."/>
            <person name="Kohler A."/>
            <person name="Nagy L.G."/>
            <person name="Floudas D."/>
            <person name="Copeland A."/>
            <person name="Barry K.W."/>
            <person name="Cichocki N."/>
            <person name="Veneault-Fourrey C."/>
            <person name="LaButti K."/>
            <person name="Lindquist E.A."/>
            <person name="Lipzen A."/>
            <person name="Lundell T."/>
            <person name="Morin E."/>
            <person name="Murat C."/>
            <person name="Sun H."/>
            <person name="Tunlid A."/>
            <person name="Henrissat B."/>
            <person name="Grigoriev I.V."/>
            <person name="Hibbett D.S."/>
            <person name="Martin F."/>
            <person name="Nordberg H.P."/>
            <person name="Cantor M.N."/>
            <person name="Hua S.X."/>
        </authorList>
    </citation>
    <scope>NUCLEOTIDE SEQUENCE [LARGE SCALE GENOMIC DNA]</scope>
    <source>
        <strain evidence="2 3">F 1598</strain>
    </source>
</reference>
<dbReference type="EMBL" id="KN832982">
    <property type="protein sequence ID" value="KIM86320.1"/>
    <property type="molecule type" value="Genomic_DNA"/>
</dbReference>
<organism evidence="2 3">
    <name type="scientific">Piloderma croceum (strain F 1598)</name>
    <dbReference type="NCBI Taxonomy" id="765440"/>
    <lineage>
        <taxon>Eukaryota</taxon>
        <taxon>Fungi</taxon>
        <taxon>Dikarya</taxon>
        <taxon>Basidiomycota</taxon>
        <taxon>Agaricomycotina</taxon>
        <taxon>Agaricomycetes</taxon>
        <taxon>Agaricomycetidae</taxon>
        <taxon>Atheliales</taxon>
        <taxon>Atheliaceae</taxon>
        <taxon>Piloderma</taxon>
    </lineage>
</organism>
<sequence length="259" mass="28439">MSASKLVAQQTHQPSSPSDSKNGPSEPELLPPTYQSQSTTSLPATPSTSNASATRITFAPLPPIEPRKRRSTSQIRLGVSARSSMVRRRRPALENFRSEGREEGWGGVLPKSPSSSEAWQDEQTEYPRANKQRDGSTDAEDPFLAMSRMVKSAWRRVAHAQTQSQSTQPNGSGHEQEQEANQSSLEKERKMGLDCEKNSLYTQEESLTAKQVPSDKEEGVGALGKAPIRSSSLKFKKPVLVRSASEPWGNSVASTFNER</sequence>
<dbReference type="InParanoid" id="A0A0C3FQC5"/>
<feature type="compositionally biased region" description="Polar residues" evidence="1">
    <location>
        <begin position="160"/>
        <end position="184"/>
    </location>
</feature>
<feature type="compositionally biased region" description="Basic and acidic residues" evidence="1">
    <location>
        <begin position="185"/>
        <end position="197"/>
    </location>
</feature>
<name>A0A0C3FQC5_PILCF</name>
<evidence type="ECO:0000313" key="3">
    <source>
        <dbReference type="Proteomes" id="UP000054166"/>
    </source>
</evidence>
<feature type="compositionally biased region" description="Polar residues" evidence="1">
    <location>
        <begin position="199"/>
        <end position="211"/>
    </location>
</feature>
<feature type="compositionally biased region" description="Low complexity" evidence="1">
    <location>
        <begin position="35"/>
        <end position="54"/>
    </location>
</feature>
<feature type="region of interest" description="Disordered" evidence="1">
    <location>
        <begin position="1"/>
        <end position="223"/>
    </location>
</feature>
<gene>
    <name evidence="2" type="ORF">PILCRDRAFT_816264</name>
</gene>
<evidence type="ECO:0000256" key="1">
    <source>
        <dbReference type="SAM" id="MobiDB-lite"/>
    </source>
</evidence>
<dbReference type="OrthoDB" id="3265817at2759"/>
<accession>A0A0C3FQC5</accession>
<dbReference type="HOGENOM" id="CLU_1074059_0_0_1"/>
<protein>
    <submittedName>
        <fullName evidence="2">Uncharacterized protein</fullName>
    </submittedName>
</protein>
<keyword evidence="3" id="KW-1185">Reference proteome</keyword>
<dbReference type="Proteomes" id="UP000054166">
    <property type="component" value="Unassembled WGS sequence"/>
</dbReference>
<evidence type="ECO:0000313" key="2">
    <source>
        <dbReference type="EMBL" id="KIM86320.1"/>
    </source>
</evidence>
<dbReference type="AlphaFoldDB" id="A0A0C3FQC5"/>
<proteinExistence type="predicted"/>
<reference evidence="3" key="2">
    <citation type="submission" date="2015-01" db="EMBL/GenBank/DDBJ databases">
        <title>Evolutionary Origins and Diversification of the Mycorrhizal Mutualists.</title>
        <authorList>
            <consortium name="DOE Joint Genome Institute"/>
            <consortium name="Mycorrhizal Genomics Consortium"/>
            <person name="Kohler A."/>
            <person name="Kuo A."/>
            <person name="Nagy L.G."/>
            <person name="Floudas D."/>
            <person name="Copeland A."/>
            <person name="Barry K.W."/>
            <person name="Cichocki N."/>
            <person name="Veneault-Fourrey C."/>
            <person name="LaButti K."/>
            <person name="Lindquist E.A."/>
            <person name="Lipzen A."/>
            <person name="Lundell T."/>
            <person name="Morin E."/>
            <person name="Murat C."/>
            <person name="Riley R."/>
            <person name="Ohm R."/>
            <person name="Sun H."/>
            <person name="Tunlid A."/>
            <person name="Henrissat B."/>
            <person name="Grigoriev I.V."/>
            <person name="Hibbett D.S."/>
            <person name="Martin F."/>
        </authorList>
    </citation>
    <scope>NUCLEOTIDE SEQUENCE [LARGE SCALE GENOMIC DNA]</scope>
    <source>
        <strain evidence="3">F 1598</strain>
    </source>
</reference>